<evidence type="ECO:0000313" key="1">
    <source>
        <dbReference type="EMBL" id="MBX23135.1"/>
    </source>
</evidence>
<organism evidence="1">
    <name type="scientific">Rhizophora mucronata</name>
    <name type="common">Asiatic mangrove</name>
    <dbReference type="NCBI Taxonomy" id="61149"/>
    <lineage>
        <taxon>Eukaryota</taxon>
        <taxon>Viridiplantae</taxon>
        <taxon>Streptophyta</taxon>
        <taxon>Embryophyta</taxon>
        <taxon>Tracheophyta</taxon>
        <taxon>Spermatophyta</taxon>
        <taxon>Magnoliopsida</taxon>
        <taxon>eudicotyledons</taxon>
        <taxon>Gunneridae</taxon>
        <taxon>Pentapetalae</taxon>
        <taxon>rosids</taxon>
        <taxon>fabids</taxon>
        <taxon>Malpighiales</taxon>
        <taxon>Rhizophoraceae</taxon>
        <taxon>Rhizophora</taxon>
    </lineage>
</organism>
<dbReference type="AlphaFoldDB" id="A0A2P2LYV0"/>
<dbReference type="EMBL" id="GGEC01042651">
    <property type="protein sequence ID" value="MBX23135.1"/>
    <property type="molecule type" value="Transcribed_RNA"/>
</dbReference>
<dbReference type="EMBL" id="GGEC01042648">
    <property type="protein sequence ID" value="MBX23132.1"/>
    <property type="molecule type" value="Transcribed_RNA"/>
</dbReference>
<reference evidence="1" key="1">
    <citation type="submission" date="2018-02" db="EMBL/GenBank/DDBJ databases">
        <title>Rhizophora mucronata_Transcriptome.</title>
        <authorList>
            <person name="Meera S.P."/>
            <person name="Sreeshan A."/>
            <person name="Augustine A."/>
        </authorList>
    </citation>
    <scope>NUCLEOTIDE SEQUENCE</scope>
    <source>
        <tissue evidence="1">Leaf</tissue>
    </source>
</reference>
<accession>A0A2P2LYV0</accession>
<protein>
    <submittedName>
        <fullName evidence="1">rRNA-processing protein fcf2</fullName>
    </submittedName>
</protein>
<name>A0A2P2LYV0_RHIMU</name>
<proteinExistence type="predicted"/>
<sequence length="107" mass="12490">MSLSRFANRMSLYSVLSWYSIKRGRLQRKLVDKKYAKRKGSLVDSSADRPVVLPRFLVQSTRRPSCRRSASILYRALILNQNDRDKALDWCFMGAKAAWFNGCFHKQ</sequence>